<evidence type="ECO:0000313" key="10">
    <source>
        <dbReference type="Proteomes" id="UP000030687"/>
    </source>
</evidence>
<proteinExistence type="inferred from homology"/>
<dbReference type="InterPro" id="IPR001375">
    <property type="entry name" value="Peptidase_S9_cat"/>
</dbReference>
<keyword evidence="2 6" id="KW-0645">Protease</keyword>
<evidence type="ECO:0000256" key="3">
    <source>
        <dbReference type="ARBA" id="ARBA00022801"/>
    </source>
</evidence>
<evidence type="ECO:0000259" key="7">
    <source>
        <dbReference type="Pfam" id="PF00326"/>
    </source>
</evidence>
<dbReference type="PANTHER" id="PTHR11757">
    <property type="entry name" value="PROTEASE FAMILY S9A OLIGOPEPTIDASE"/>
    <property type="match status" value="1"/>
</dbReference>
<feature type="domain" description="Peptidase S9A N-terminal" evidence="8">
    <location>
        <begin position="1"/>
        <end position="212"/>
    </location>
</feature>
<feature type="domain" description="Peptidase S9 prolyl oligopeptidase catalytic" evidence="7">
    <location>
        <begin position="281"/>
        <end position="424"/>
    </location>
</feature>
<evidence type="ECO:0000256" key="4">
    <source>
        <dbReference type="ARBA" id="ARBA00022825"/>
    </source>
</evidence>
<dbReference type="OrthoDB" id="248387at2759"/>
<feature type="non-terminal residue" evidence="9">
    <location>
        <position position="1"/>
    </location>
</feature>
<evidence type="ECO:0000256" key="5">
    <source>
        <dbReference type="ARBA" id="ARBA00045448"/>
    </source>
</evidence>
<dbReference type="Gramene" id="ESR61724">
    <property type="protein sequence ID" value="ESR61724"/>
    <property type="gene ID" value="CICLE_v100182222mg"/>
</dbReference>
<dbReference type="SUPFAM" id="SSF53474">
    <property type="entry name" value="alpha/beta-Hydrolases"/>
    <property type="match status" value="1"/>
</dbReference>
<dbReference type="InterPro" id="IPR051543">
    <property type="entry name" value="Serine_Peptidase_S9A"/>
</dbReference>
<dbReference type="AlphaFoldDB" id="V4W6J5"/>
<evidence type="ECO:0000313" key="9">
    <source>
        <dbReference type="EMBL" id="ESR61724.1"/>
    </source>
</evidence>
<name>V4W6J5_CITCL</name>
<dbReference type="KEGG" id="cic:CICLE_v100182222m"/>
<evidence type="ECO:0000256" key="6">
    <source>
        <dbReference type="RuleBase" id="RU368024"/>
    </source>
</evidence>
<evidence type="ECO:0000256" key="2">
    <source>
        <dbReference type="ARBA" id="ARBA00022670"/>
    </source>
</evidence>
<dbReference type="InterPro" id="IPR023302">
    <property type="entry name" value="Pept_S9A_N"/>
</dbReference>
<dbReference type="InterPro" id="IPR029058">
    <property type="entry name" value="AB_hydrolase_fold"/>
</dbReference>
<keyword evidence="4 6" id="KW-0720">Serine protease</keyword>
<dbReference type="eggNOG" id="KOG2237">
    <property type="taxonomic scope" value="Eukaryota"/>
</dbReference>
<evidence type="ECO:0000256" key="1">
    <source>
        <dbReference type="ARBA" id="ARBA00005228"/>
    </source>
</evidence>
<dbReference type="Gene3D" id="2.130.10.120">
    <property type="entry name" value="Prolyl oligopeptidase, N-terminal domain"/>
    <property type="match status" value="1"/>
</dbReference>
<accession>V4W6J5</accession>
<reference evidence="9 10" key="1">
    <citation type="submission" date="2013-10" db="EMBL/GenBank/DDBJ databases">
        <authorList>
            <consortium name="International Citrus Genome Consortium"/>
            <person name="Jenkins J."/>
            <person name="Schmutz J."/>
            <person name="Prochnik S."/>
            <person name="Rokhsar D."/>
            <person name="Gmitter F."/>
            <person name="Ollitrault P."/>
            <person name="Machado M."/>
            <person name="Talon M."/>
            <person name="Wincker P."/>
            <person name="Jaillon O."/>
            <person name="Morgante M."/>
        </authorList>
    </citation>
    <scope>NUCLEOTIDE SEQUENCE</scope>
    <source>
        <strain evidence="10">cv. Clemenules</strain>
    </source>
</reference>
<keyword evidence="10" id="KW-1185">Reference proteome</keyword>
<organism evidence="9 10">
    <name type="scientific">Citrus clementina</name>
    <name type="common">Clementine</name>
    <name type="synonym">Citrus deliciosa x Citrus sinensis</name>
    <dbReference type="NCBI Taxonomy" id="85681"/>
    <lineage>
        <taxon>Eukaryota</taxon>
        <taxon>Viridiplantae</taxon>
        <taxon>Streptophyta</taxon>
        <taxon>Embryophyta</taxon>
        <taxon>Tracheophyta</taxon>
        <taxon>Spermatophyta</taxon>
        <taxon>Magnoliopsida</taxon>
        <taxon>eudicotyledons</taxon>
        <taxon>Gunneridae</taxon>
        <taxon>Pentapetalae</taxon>
        <taxon>rosids</taxon>
        <taxon>malvids</taxon>
        <taxon>Sapindales</taxon>
        <taxon>Rutaceae</taxon>
        <taxon>Aurantioideae</taxon>
        <taxon>Citrus</taxon>
    </lineage>
</organism>
<evidence type="ECO:0000259" key="8">
    <source>
        <dbReference type="Pfam" id="PF02897"/>
    </source>
</evidence>
<dbReference type="EC" id="3.4.21.-" evidence="6"/>
<dbReference type="Pfam" id="PF02897">
    <property type="entry name" value="Peptidase_S9_N"/>
    <property type="match status" value="1"/>
</dbReference>
<dbReference type="EMBL" id="KI536312">
    <property type="protein sequence ID" value="ESR61724.1"/>
    <property type="molecule type" value="Genomic_DNA"/>
</dbReference>
<dbReference type="InterPro" id="IPR002470">
    <property type="entry name" value="Peptidase_S9A"/>
</dbReference>
<dbReference type="SUPFAM" id="SSF50993">
    <property type="entry name" value="Peptidase/esterase 'gauge' domain"/>
    <property type="match status" value="1"/>
</dbReference>
<dbReference type="Proteomes" id="UP000030687">
    <property type="component" value="Unassembled WGS sequence"/>
</dbReference>
<comment type="similarity">
    <text evidence="1 6">Belongs to the peptidase S9A family.</text>
</comment>
<dbReference type="GO" id="GO:0005829">
    <property type="term" value="C:cytosol"/>
    <property type="evidence" value="ECO:0007669"/>
    <property type="project" value="TreeGrafter"/>
</dbReference>
<dbReference type="OMA" id="WHENGKL"/>
<keyword evidence="3 6" id="KW-0378">Hydrolase</keyword>
<sequence length="428" mass="48899">VWFHKLGEEQSKDTCLYRTREDLFDLTLEASESKKFLFVKSKTGVTGFVYYFDVSRPETLWFLPPWHLGIDMFVSHRGNQFFIRRSDGGFHSDVLTCPVDNNFETTVLIPHRERVRVEEVRLFADHIAVYELEEGLPKITTYCLPPVGEPLKTLQGGRTVDIFKSELCISRIHGIRDSQFSSSILRICFYTMRMPFSAYDYDMNTGISVLKKKETILGGFDESNYVTESKRAYASDGEEIPISIVYRKNRVKLDGSDSLLLFGYGSYGFGPSRHSNCIASRLTILDRGIIFAIAHVRGGDEKGKQWHENGKLLNKRNTFTDFIACAEYLIKSNYCSEDNLCIEGGSAGGMLIGAVLNMRPELFKVAVADVPSVDVLTTILFYPRKRDLEEWGDPRMEQFYFYIKSYSPVDNVKAQNYPNILVRTAYQG</sequence>
<dbReference type="Gene3D" id="3.40.50.1820">
    <property type="entry name" value="alpha/beta hydrolase"/>
    <property type="match status" value="1"/>
</dbReference>
<dbReference type="PANTHER" id="PTHR11757:SF19">
    <property type="entry name" value="PROLYL ENDOPEPTIDASE-LIKE"/>
    <property type="match status" value="1"/>
</dbReference>
<gene>
    <name evidence="9" type="ORF">CICLE_v100182222mg</name>
</gene>
<dbReference type="Pfam" id="PF00326">
    <property type="entry name" value="Peptidase_S9"/>
    <property type="match status" value="1"/>
</dbReference>
<dbReference type="GO" id="GO:0006508">
    <property type="term" value="P:proteolysis"/>
    <property type="evidence" value="ECO:0007669"/>
    <property type="project" value="UniProtKB-KW"/>
</dbReference>
<dbReference type="PRINTS" id="PR00862">
    <property type="entry name" value="PROLIGOPTASE"/>
</dbReference>
<comment type="function">
    <text evidence="5">Serine peptidase whose precise substrate specificity remains unclear. Does not cleave peptides after a arginine or lysine residue. Regulates trans-Golgi network morphology and sorting by regulating the membrane binding of the AP-1 complex. May play a role in the regulation of synaptic vesicle exocytosis.</text>
</comment>
<dbReference type="InParanoid" id="V4W6J5"/>
<protein>
    <recommendedName>
        <fullName evidence="6">Prolyl endopeptidase</fullName>
        <ecNumber evidence="6">3.4.21.-</ecNumber>
    </recommendedName>
</protein>
<dbReference type="GO" id="GO:0004252">
    <property type="term" value="F:serine-type endopeptidase activity"/>
    <property type="evidence" value="ECO:0007669"/>
    <property type="project" value="UniProtKB-UniRule"/>
</dbReference>